<protein>
    <submittedName>
        <fullName evidence="1">Uncharacterized protein</fullName>
    </submittedName>
</protein>
<comment type="caution">
    <text evidence="1">The sequence shown here is derived from an EMBL/GenBank/DDBJ whole genome shotgun (WGS) entry which is preliminary data.</text>
</comment>
<dbReference type="STRING" id="43767.A6I91_17970"/>
<gene>
    <name evidence="1" type="ORF">HMPREF0724_10309</name>
</gene>
<proteinExistence type="predicted"/>
<dbReference type="AlphaFoldDB" id="E9SW09"/>
<name>E9SW09_RHOHA</name>
<sequence>MHRHVTLSAFCIFVTRIEQNAEPTRLVWLHASTRAVRPPGVRSDTPTRIARPAVVSFPTFARDADTTAVW</sequence>
<dbReference type="HOGENOM" id="CLU_2755213_0_0_11"/>
<dbReference type="Proteomes" id="UP000004245">
    <property type="component" value="Unassembled WGS sequence"/>
</dbReference>
<organism evidence="1 2">
    <name type="scientific">Prescottella equi ATCC 33707</name>
    <dbReference type="NCBI Taxonomy" id="525370"/>
    <lineage>
        <taxon>Bacteria</taxon>
        <taxon>Bacillati</taxon>
        <taxon>Actinomycetota</taxon>
        <taxon>Actinomycetes</taxon>
        <taxon>Mycobacteriales</taxon>
        <taxon>Nocardiaceae</taxon>
        <taxon>Prescottella</taxon>
    </lineage>
</organism>
<keyword evidence="2" id="KW-1185">Reference proteome</keyword>
<evidence type="ECO:0000313" key="1">
    <source>
        <dbReference type="EMBL" id="EGD25755.1"/>
    </source>
</evidence>
<reference evidence="1" key="1">
    <citation type="submission" date="2011-01" db="EMBL/GenBank/DDBJ databases">
        <authorList>
            <person name="Muzny D."/>
            <person name="Qin X."/>
            <person name="Buhay C."/>
            <person name="Dugan-Rocha S."/>
            <person name="Ding Y."/>
            <person name="Chen G."/>
            <person name="Hawes A."/>
            <person name="Holder M."/>
            <person name="Jhangiani S."/>
            <person name="Johnson A."/>
            <person name="Khan Z."/>
            <person name="Li Z."/>
            <person name="Liu W."/>
            <person name="Liu X."/>
            <person name="Perez L."/>
            <person name="Shen H."/>
            <person name="Wang Q."/>
            <person name="Watt J."/>
            <person name="Xi L."/>
            <person name="Xin Y."/>
            <person name="Zhou J."/>
            <person name="Deng J."/>
            <person name="Jiang H."/>
            <person name="Liu Y."/>
            <person name="Qu J."/>
            <person name="Song X.-Z."/>
            <person name="Zhang L."/>
            <person name="Villasana D."/>
            <person name="Johnson A."/>
            <person name="Liu J."/>
            <person name="Liyanage D."/>
            <person name="Lorensuhewa L."/>
            <person name="Robinson T."/>
            <person name="Song A."/>
            <person name="Song B.-B."/>
            <person name="Dinh H."/>
            <person name="Thornton R."/>
            <person name="Coyle M."/>
            <person name="Francisco L."/>
            <person name="Jackson L."/>
            <person name="Javaid M."/>
            <person name="Korchina V."/>
            <person name="Kovar C."/>
            <person name="Mata R."/>
            <person name="Mathew T."/>
            <person name="Ngo R."/>
            <person name="Nguyen L."/>
            <person name="Nguyen N."/>
            <person name="Okwuonu G."/>
            <person name="Ongeri F."/>
            <person name="Pham C."/>
            <person name="Simmons D."/>
            <person name="Wilczek-Boney K."/>
            <person name="Hale W."/>
            <person name="Jakkamsetti A."/>
            <person name="Pham P."/>
            <person name="Ruth R."/>
            <person name="San Lucas F."/>
            <person name="Warren J."/>
            <person name="Zhang J."/>
            <person name="Zhao Z."/>
            <person name="Zhou C."/>
            <person name="Zhu D."/>
            <person name="Lee S."/>
            <person name="Bess C."/>
            <person name="Blankenburg K."/>
            <person name="Forbes L."/>
            <person name="Fu Q."/>
            <person name="Gubbala S."/>
            <person name="Hirani K."/>
            <person name="Jayaseelan J.C."/>
            <person name="Lara F."/>
            <person name="Munidasa M."/>
            <person name="Palculict T."/>
            <person name="Patil S."/>
            <person name="Pu L.-L."/>
            <person name="Saada N."/>
            <person name="Tang L."/>
            <person name="Weissenberger G."/>
            <person name="Zhu Y."/>
            <person name="Hemphill L."/>
            <person name="Shang Y."/>
            <person name="Youmans B."/>
            <person name="Ayvaz T."/>
            <person name="Ross M."/>
            <person name="Santibanez J."/>
            <person name="Aqrawi P."/>
            <person name="Gross S."/>
            <person name="Joshi V."/>
            <person name="Fowler G."/>
            <person name="Nazareth L."/>
            <person name="Reid J."/>
            <person name="Worley K."/>
            <person name="Petrosino J."/>
            <person name="Highlander S."/>
            <person name="Gibbs R."/>
        </authorList>
    </citation>
    <scope>NUCLEOTIDE SEQUENCE [LARGE SCALE GENOMIC DNA]</scope>
    <source>
        <strain evidence="1">ATCC 33707</strain>
    </source>
</reference>
<evidence type="ECO:0000313" key="2">
    <source>
        <dbReference type="Proteomes" id="UP000004245"/>
    </source>
</evidence>
<dbReference type="EMBL" id="ADNW02000003">
    <property type="protein sequence ID" value="EGD25755.1"/>
    <property type="molecule type" value="Genomic_DNA"/>
</dbReference>
<accession>E9SW09</accession>